<evidence type="ECO:0000256" key="6">
    <source>
        <dbReference type="ARBA" id="ARBA00023242"/>
    </source>
</evidence>
<dbReference type="SMART" id="SM00066">
    <property type="entry name" value="GAL4"/>
    <property type="match status" value="1"/>
</dbReference>
<keyword evidence="9" id="KW-1185">Reference proteome</keyword>
<evidence type="ECO:0000259" key="7">
    <source>
        <dbReference type="PROSITE" id="PS50048"/>
    </source>
</evidence>
<evidence type="ECO:0000313" key="9">
    <source>
        <dbReference type="Proteomes" id="UP001043456"/>
    </source>
</evidence>
<dbReference type="GO" id="GO:0003677">
    <property type="term" value="F:DNA binding"/>
    <property type="evidence" value="ECO:0007669"/>
    <property type="project" value="UniProtKB-KW"/>
</dbReference>
<dbReference type="GO" id="GO:0000981">
    <property type="term" value="F:DNA-binding transcription factor activity, RNA polymerase II-specific"/>
    <property type="evidence" value="ECO:0007669"/>
    <property type="project" value="InterPro"/>
</dbReference>
<dbReference type="RefSeq" id="XP_043153927.1">
    <property type="nucleotide sequence ID" value="XM_043297992.1"/>
</dbReference>
<dbReference type="InterPro" id="IPR001138">
    <property type="entry name" value="Zn2Cys6_DnaBD"/>
</dbReference>
<name>A0A9P3B3W1_9EURO</name>
<dbReference type="PROSITE" id="PS50048">
    <property type="entry name" value="ZN2_CY6_FUNGAL_2"/>
    <property type="match status" value="1"/>
</dbReference>
<dbReference type="AlphaFoldDB" id="A0A9P3B3W1"/>
<dbReference type="CDD" id="cd00067">
    <property type="entry name" value="GAL4"/>
    <property type="match status" value="1"/>
</dbReference>
<keyword evidence="6" id="KW-0539">Nucleus</keyword>
<dbReference type="PROSITE" id="PS00463">
    <property type="entry name" value="ZN2_CY6_FUNGAL_1"/>
    <property type="match status" value="1"/>
</dbReference>
<dbReference type="Pfam" id="PF00172">
    <property type="entry name" value="Zn_clus"/>
    <property type="match status" value="1"/>
</dbReference>
<feature type="domain" description="Zn(2)-C6 fungal-type" evidence="7">
    <location>
        <begin position="15"/>
        <end position="45"/>
    </location>
</feature>
<dbReference type="EMBL" id="BHVY01000001">
    <property type="protein sequence ID" value="GIJ83180.1"/>
    <property type="molecule type" value="Genomic_DNA"/>
</dbReference>
<gene>
    <name evidence="8" type="ORF">Asppvi_001699</name>
</gene>
<dbReference type="OrthoDB" id="3862662at2759"/>
<keyword evidence="3" id="KW-0805">Transcription regulation</keyword>
<dbReference type="SUPFAM" id="SSF57701">
    <property type="entry name" value="Zn2/Cys6 DNA-binding domain"/>
    <property type="match status" value="1"/>
</dbReference>
<reference evidence="8 9" key="1">
    <citation type="submission" date="2018-10" db="EMBL/GenBank/DDBJ databases">
        <title>Pan-genome distribution and transcriptional activeness of fungal secondary metabolism genes in Aspergillus section Fumigati.</title>
        <authorList>
            <person name="Takahashi H."/>
            <person name="Umemura M."/>
            <person name="Ninomiya A."/>
            <person name="Kusuya Y."/>
            <person name="Urayama S."/>
            <person name="Shimizu M."/>
            <person name="Watanabe A."/>
            <person name="Kamei K."/>
            <person name="Yaguchi T."/>
            <person name="Hagiwara D."/>
        </authorList>
    </citation>
    <scope>NUCLEOTIDE SEQUENCE [LARGE SCALE GENOMIC DNA]</scope>
    <source>
        <strain evidence="8 9">IFM 55266</strain>
    </source>
</reference>
<accession>A0A9P3B3W1</accession>
<dbReference type="Proteomes" id="UP001043456">
    <property type="component" value="Unassembled WGS sequence"/>
</dbReference>
<dbReference type="InterPro" id="IPR050815">
    <property type="entry name" value="TF_fung"/>
</dbReference>
<sequence>MDVPGHLGIMLASNVCGRCKAQKRKCDKLLPSCTRCVNLRLSCDYDLHISREINAVSSISEFLFFHVPVAAGQLWLPASLQATTLERWTLDIDRFVVRLVMANLGEPRSRLHSALKVYFDSVQPWLPVIHERNFRQRLSQLLNKPRADKVLLLLVIYPLITERVSEAHYHPEQSQTYYLCKYLFSFLQLTRPPCLDMVETGLLFVVYELGNSLSMPPASPLVLQVVTDFQAPHAIQRLEPGSGLPVDDRIWDSLPPTAAADVLQPSLSTPVETPLYYFARKVQTVHLLGQVQALRDVPVDLLRPAEFDRLEKSSLILAQTLFHQNPGEWLVFCGANALALLATMTLQQVRTSRVQRLHVPHEIEKAALDLLLLVNISNESVPSSMPSRRRTILI</sequence>
<proteinExistence type="predicted"/>
<comment type="subcellular location">
    <subcellularLocation>
        <location evidence="1">Nucleus</location>
    </subcellularLocation>
</comment>
<evidence type="ECO:0000256" key="2">
    <source>
        <dbReference type="ARBA" id="ARBA00022723"/>
    </source>
</evidence>
<organism evidence="8 9">
    <name type="scientific">Aspergillus pseudoviridinutans</name>
    <dbReference type="NCBI Taxonomy" id="1517512"/>
    <lineage>
        <taxon>Eukaryota</taxon>
        <taxon>Fungi</taxon>
        <taxon>Dikarya</taxon>
        <taxon>Ascomycota</taxon>
        <taxon>Pezizomycotina</taxon>
        <taxon>Eurotiomycetes</taxon>
        <taxon>Eurotiomycetidae</taxon>
        <taxon>Eurotiales</taxon>
        <taxon>Aspergillaceae</taxon>
        <taxon>Aspergillus</taxon>
        <taxon>Aspergillus subgen. Fumigati</taxon>
    </lineage>
</organism>
<keyword evidence="5" id="KW-0804">Transcription</keyword>
<evidence type="ECO:0000256" key="1">
    <source>
        <dbReference type="ARBA" id="ARBA00004123"/>
    </source>
</evidence>
<keyword evidence="2" id="KW-0479">Metal-binding</keyword>
<dbReference type="PANTHER" id="PTHR47338">
    <property type="entry name" value="ZN(II)2CYS6 TRANSCRIPTION FACTOR (EUROFUNG)-RELATED"/>
    <property type="match status" value="1"/>
</dbReference>
<dbReference type="Gene3D" id="4.10.240.10">
    <property type="entry name" value="Zn(2)-C6 fungal-type DNA-binding domain"/>
    <property type="match status" value="1"/>
</dbReference>
<dbReference type="GeneID" id="67000312"/>
<evidence type="ECO:0000256" key="3">
    <source>
        <dbReference type="ARBA" id="ARBA00023015"/>
    </source>
</evidence>
<dbReference type="InterPro" id="IPR036864">
    <property type="entry name" value="Zn2-C6_fun-type_DNA-bd_sf"/>
</dbReference>
<evidence type="ECO:0000256" key="5">
    <source>
        <dbReference type="ARBA" id="ARBA00023163"/>
    </source>
</evidence>
<comment type="caution">
    <text evidence="8">The sequence shown here is derived from an EMBL/GenBank/DDBJ whole genome shotgun (WGS) entry which is preliminary data.</text>
</comment>
<evidence type="ECO:0000313" key="8">
    <source>
        <dbReference type="EMBL" id="GIJ83180.1"/>
    </source>
</evidence>
<dbReference type="CDD" id="cd12148">
    <property type="entry name" value="fungal_TF_MHR"/>
    <property type="match status" value="1"/>
</dbReference>
<dbReference type="GO" id="GO:0005634">
    <property type="term" value="C:nucleus"/>
    <property type="evidence" value="ECO:0007669"/>
    <property type="project" value="UniProtKB-SubCell"/>
</dbReference>
<evidence type="ECO:0000256" key="4">
    <source>
        <dbReference type="ARBA" id="ARBA00023125"/>
    </source>
</evidence>
<keyword evidence="4" id="KW-0238">DNA-binding</keyword>
<protein>
    <recommendedName>
        <fullName evidence="7">Zn(2)-C6 fungal-type domain-containing protein</fullName>
    </recommendedName>
</protein>
<dbReference type="GO" id="GO:0008270">
    <property type="term" value="F:zinc ion binding"/>
    <property type="evidence" value="ECO:0007669"/>
    <property type="project" value="InterPro"/>
</dbReference>
<dbReference type="PANTHER" id="PTHR47338:SF20">
    <property type="entry name" value="ZN(II)2CYS6 TRANSCRIPTION FACTOR (EUROFUNG)"/>
    <property type="match status" value="1"/>
</dbReference>